<evidence type="ECO:0000256" key="2">
    <source>
        <dbReference type="ARBA" id="ARBA00008098"/>
    </source>
</evidence>
<keyword evidence="3" id="KW-0964">Secreted</keyword>
<dbReference type="InterPro" id="IPR036728">
    <property type="entry name" value="PBP_GOBP_sf"/>
</dbReference>
<dbReference type="GO" id="GO:0007608">
    <property type="term" value="P:sensory perception of smell"/>
    <property type="evidence" value="ECO:0007669"/>
    <property type="project" value="TreeGrafter"/>
</dbReference>
<dbReference type="PANTHER" id="PTHR11857:SF46">
    <property type="entry name" value="GENERAL ODORANT-BINDING PROTEIN 99A-RELATED"/>
    <property type="match status" value="1"/>
</dbReference>
<feature type="chain" id="PRO_5012433598" evidence="6">
    <location>
        <begin position="19"/>
        <end position="148"/>
    </location>
</feature>
<dbReference type="PANTHER" id="PTHR11857">
    <property type="entry name" value="ODORANT BINDING PROTEIN-RELATED"/>
    <property type="match status" value="1"/>
</dbReference>
<comment type="similarity">
    <text evidence="2">Belongs to the PBP/GOBP family.</text>
</comment>
<comment type="subcellular location">
    <subcellularLocation>
        <location evidence="1">Secreted</location>
    </subcellularLocation>
</comment>
<dbReference type="SUPFAM" id="SSF47565">
    <property type="entry name" value="Insect pheromone/odorant-binding proteins"/>
    <property type="match status" value="1"/>
</dbReference>
<dbReference type="EMBL" id="GFDL01015965">
    <property type="protein sequence ID" value="JAV19080.1"/>
    <property type="molecule type" value="Transcribed_RNA"/>
</dbReference>
<evidence type="ECO:0000256" key="3">
    <source>
        <dbReference type="ARBA" id="ARBA00022525"/>
    </source>
</evidence>
<evidence type="ECO:0000313" key="7">
    <source>
        <dbReference type="EMBL" id="JAV19080.1"/>
    </source>
</evidence>
<evidence type="ECO:0000256" key="6">
    <source>
        <dbReference type="SAM" id="SignalP"/>
    </source>
</evidence>
<dbReference type="GO" id="GO:0005549">
    <property type="term" value="F:odorant binding"/>
    <property type="evidence" value="ECO:0007669"/>
    <property type="project" value="InterPro"/>
</dbReference>
<dbReference type="GO" id="GO:0005615">
    <property type="term" value="C:extracellular space"/>
    <property type="evidence" value="ECO:0007669"/>
    <property type="project" value="TreeGrafter"/>
</dbReference>
<dbReference type="CDD" id="cd23992">
    <property type="entry name" value="PBP_GOBP"/>
    <property type="match status" value="1"/>
</dbReference>
<dbReference type="AlphaFoldDB" id="A0A1Q3EUT7"/>
<dbReference type="Gene3D" id="1.10.238.20">
    <property type="entry name" value="Pheromone/general odorant binding protein domain"/>
    <property type="match status" value="1"/>
</dbReference>
<dbReference type="InterPro" id="IPR006170">
    <property type="entry name" value="PBP/GOBP"/>
</dbReference>
<dbReference type="SMART" id="SM00708">
    <property type="entry name" value="PhBP"/>
    <property type="match status" value="1"/>
</dbReference>
<evidence type="ECO:0000256" key="5">
    <source>
        <dbReference type="ARBA" id="ARBA00023157"/>
    </source>
</evidence>
<evidence type="ECO:0000256" key="4">
    <source>
        <dbReference type="ARBA" id="ARBA00022729"/>
    </source>
</evidence>
<organism evidence="7">
    <name type="scientific">Culex tarsalis</name>
    <name type="common">Encephalitis mosquito</name>
    <dbReference type="NCBI Taxonomy" id="7177"/>
    <lineage>
        <taxon>Eukaryota</taxon>
        <taxon>Metazoa</taxon>
        <taxon>Ecdysozoa</taxon>
        <taxon>Arthropoda</taxon>
        <taxon>Hexapoda</taxon>
        <taxon>Insecta</taxon>
        <taxon>Pterygota</taxon>
        <taxon>Neoptera</taxon>
        <taxon>Endopterygota</taxon>
        <taxon>Diptera</taxon>
        <taxon>Nematocera</taxon>
        <taxon>Culicoidea</taxon>
        <taxon>Culicidae</taxon>
        <taxon>Culicinae</taxon>
        <taxon>Culicini</taxon>
        <taxon>Culex</taxon>
        <taxon>Culex</taxon>
    </lineage>
</organism>
<protein>
    <submittedName>
        <fullName evidence="7">Putative salivary odorant binding protein</fullName>
    </submittedName>
</protein>
<name>A0A1Q3EUT7_CULTA</name>
<evidence type="ECO:0000256" key="1">
    <source>
        <dbReference type="ARBA" id="ARBA00004613"/>
    </source>
</evidence>
<proteinExistence type="inferred from homology"/>
<keyword evidence="4 6" id="KW-0732">Signal</keyword>
<keyword evidence="5" id="KW-1015">Disulfide bond</keyword>
<reference evidence="7" key="1">
    <citation type="submission" date="2017-01" db="EMBL/GenBank/DDBJ databases">
        <title>A deep insight into the sialotranscriptome of adult male and female Cluex tarsalis mosquitoes.</title>
        <authorList>
            <person name="Ribeiro J.M."/>
            <person name="Moreira F."/>
            <person name="Bernard K.A."/>
            <person name="Calvo E."/>
        </authorList>
    </citation>
    <scope>NUCLEOTIDE SEQUENCE</scope>
    <source>
        <strain evidence="7">Kern County</strain>
        <tissue evidence="7">Salivary glands</tissue>
    </source>
</reference>
<sequence length="148" mass="16543">MVSVVSIAVVLALAVVSASSDGAVADSKQQYLKNKELCGKLLQVPAEALEQYQRFEYPENHETFCYIRCIGILQGHFEDEQGLQVDKLFALSNMGKSKEEFTELVNGCQAQVGEDVSCYCHKAYIPLMCFRKHYHEWKKTVGSGEQAA</sequence>
<accession>A0A1Q3EUT7</accession>
<feature type="signal peptide" evidence="6">
    <location>
        <begin position="1"/>
        <end position="18"/>
    </location>
</feature>
<dbReference type="Pfam" id="PF01395">
    <property type="entry name" value="PBP_GOBP"/>
    <property type="match status" value="1"/>
</dbReference>